<proteinExistence type="predicted"/>
<dbReference type="EMBL" id="LR214972">
    <property type="protein sequence ID" value="VEU62899.1"/>
    <property type="molecule type" value="Genomic_DNA"/>
</dbReference>
<name>A0A449AD05_9BACT</name>
<dbReference type="Gene3D" id="1.10.30.50">
    <property type="match status" value="1"/>
</dbReference>
<dbReference type="AlphaFoldDB" id="A0A449AD05"/>
<feature type="domain" description="HNH nuclease" evidence="1">
    <location>
        <begin position="44"/>
        <end position="79"/>
    </location>
</feature>
<sequence length="101" mass="11797">MTINHESAIKFWIETYGKKQEAWDFTGCKIVKAAYNDRNSNYGWNIDHIYPKSLGGTDNWDNLCICHILTNDEKSNKFPVFNSNNKTYQIKTITEDDNLEN</sequence>
<reference evidence="2 3" key="1">
    <citation type="submission" date="2019-01" db="EMBL/GenBank/DDBJ databases">
        <authorList>
            <consortium name="Pathogen Informatics"/>
        </authorList>
    </citation>
    <scope>NUCLEOTIDE SEQUENCE [LARGE SCALE GENOMIC DNA]</scope>
    <source>
        <strain evidence="2 3">NCTC10118</strain>
    </source>
</reference>
<dbReference type="Pfam" id="PF13395">
    <property type="entry name" value="HNH_4"/>
    <property type="match status" value="1"/>
</dbReference>
<organism evidence="2 3">
    <name type="scientific">Mycoplasmopsis bovirhinis</name>
    <dbReference type="NCBI Taxonomy" id="29553"/>
    <lineage>
        <taxon>Bacteria</taxon>
        <taxon>Bacillati</taxon>
        <taxon>Mycoplasmatota</taxon>
        <taxon>Mycoplasmoidales</taxon>
        <taxon>Metamycoplasmataceae</taxon>
        <taxon>Mycoplasmopsis</taxon>
    </lineage>
</organism>
<accession>A0A449AD05</accession>
<dbReference type="OrthoDB" id="389741at2"/>
<evidence type="ECO:0000313" key="2">
    <source>
        <dbReference type="EMBL" id="VEU62899.1"/>
    </source>
</evidence>
<protein>
    <recommendedName>
        <fullName evidence="1">HNH nuclease domain-containing protein</fullName>
    </recommendedName>
</protein>
<dbReference type="RefSeq" id="WP_129621108.1">
    <property type="nucleotide sequence ID" value="NZ_LR214972.1"/>
</dbReference>
<evidence type="ECO:0000313" key="3">
    <source>
        <dbReference type="Proteomes" id="UP000289952"/>
    </source>
</evidence>
<dbReference type="CDD" id="cd00085">
    <property type="entry name" value="HNHc"/>
    <property type="match status" value="1"/>
</dbReference>
<gene>
    <name evidence="2" type="ORF">NCTC10118_00192</name>
</gene>
<keyword evidence="3" id="KW-1185">Reference proteome</keyword>
<dbReference type="Proteomes" id="UP000289952">
    <property type="component" value="Chromosome"/>
</dbReference>
<evidence type="ECO:0000259" key="1">
    <source>
        <dbReference type="Pfam" id="PF13395"/>
    </source>
</evidence>
<dbReference type="InterPro" id="IPR003615">
    <property type="entry name" value="HNH_nuc"/>
</dbReference>